<dbReference type="GO" id="GO:0005741">
    <property type="term" value="C:mitochondrial outer membrane"/>
    <property type="evidence" value="ECO:0007669"/>
    <property type="project" value="UniProtKB-SubCell"/>
</dbReference>
<dbReference type="PANTHER" id="PTHR21346:SF0">
    <property type="entry name" value="RE45833P"/>
    <property type="match status" value="1"/>
</dbReference>
<proteinExistence type="inferred from homology"/>
<evidence type="ECO:0000256" key="4">
    <source>
        <dbReference type="ARBA" id="ARBA00022989"/>
    </source>
</evidence>
<dbReference type="GO" id="GO:0000422">
    <property type="term" value="P:autophagy of mitochondrion"/>
    <property type="evidence" value="ECO:0007669"/>
    <property type="project" value="TreeGrafter"/>
</dbReference>
<keyword evidence="3 7" id="KW-0812">Transmembrane</keyword>
<name>A0AAD4PMG1_9MUSC</name>
<evidence type="ECO:0000256" key="2">
    <source>
        <dbReference type="ARBA" id="ARBA00009160"/>
    </source>
</evidence>
<dbReference type="EMBL" id="JAJJHW010001127">
    <property type="protein sequence ID" value="KAH8377625.1"/>
    <property type="molecule type" value="Genomic_DNA"/>
</dbReference>
<evidence type="ECO:0000256" key="1">
    <source>
        <dbReference type="ARBA" id="ARBA00004374"/>
    </source>
</evidence>
<evidence type="ECO:0000256" key="7">
    <source>
        <dbReference type="SAM" id="Phobius"/>
    </source>
</evidence>
<accession>A0AAD4PMG1</accession>
<dbReference type="InterPro" id="IPR007014">
    <property type="entry name" value="FUN14"/>
</dbReference>
<feature type="region of interest" description="Disordered" evidence="6">
    <location>
        <begin position="73"/>
        <end position="101"/>
    </location>
</feature>
<keyword evidence="4 7" id="KW-1133">Transmembrane helix</keyword>
<dbReference type="PANTHER" id="PTHR21346">
    <property type="entry name" value="FUN14 DOMAIN CONTAINING"/>
    <property type="match status" value="1"/>
</dbReference>
<evidence type="ECO:0000256" key="6">
    <source>
        <dbReference type="SAM" id="MobiDB-lite"/>
    </source>
</evidence>
<dbReference type="AlphaFoldDB" id="A0AAD4PMG1"/>
<evidence type="ECO:0000256" key="3">
    <source>
        <dbReference type="ARBA" id="ARBA00022692"/>
    </source>
</evidence>
<reference evidence="8" key="1">
    <citation type="journal article" date="2021" name="Mol. Ecol. Resour.">
        <title>Phylogenomic analyses of the genus Drosophila reveals genomic signals of climate adaptation.</title>
        <authorList>
            <person name="Li F."/>
            <person name="Rane R.V."/>
            <person name="Luria V."/>
            <person name="Xiong Z."/>
            <person name="Chen J."/>
            <person name="Li Z."/>
            <person name="Catullo R.A."/>
            <person name="Griffin P.C."/>
            <person name="Schiffer M."/>
            <person name="Pearce S."/>
            <person name="Lee S.F."/>
            <person name="McElroy K."/>
            <person name="Stocker A."/>
            <person name="Shirriffs J."/>
            <person name="Cockerell F."/>
            <person name="Coppin C."/>
            <person name="Sgro C.M."/>
            <person name="Karger A."/>
            <person name="Cain J.W."/>
            <person name="Weber J.A."/>
            <person name="Santpere G."/>
            <person name="Kirschner M.W."/>
            <person name="Hoffmann A.A."/>
            <person name="Oakeshott J.G."/>
            <person name="Zhang G."/>
        </authorList>
    </citation>
    <scope>NUCLEOTIDE SEQUENCE</scope>
    <source>
        <strain evidence="8">BGI-SZ-2011g</strain>
    </source>
</reference>
<evidence type="ECO:0008006" key="10">
    <source>
        <dbReference type="Google" id="ProtNLM"/>
    </source>
</evidence>
<keyword evidence="5 7" id="KW-0472">Membrane</keyword>
<comment type="subcellular location">
    <subcellularLocation>
        <location evidence="1">Mitochondrion outer membrane</location>
        <topology evidence="1">Multi-pass membrane protein</topology>
    </subcellularLocation>
</comment>
<dbReference type="Proteomes" id="UP001200034">
    <property type="component" value="Unassembled WGS sequence"/>
</dbReference>
<keyword evidence="9" id="KW-1185">Reference proteome</keyword>
<gene>
    <name evidence="8" type="ORF">KR093_006324</name>
</gene>
<protein>
    <recommendedName>
        <fullName evidence="10">FUN14 domain-containing protein 1</fullName>
    </recommendedName>
</protein>
<comment type="similarity">
    <text evidence="2">Belongs to the FUN14 family.</text>
</comment>
<feature type="transmembrane region" description="Helical" evidence="7">
    <location>
        <begin position="16"/>
        <end position="35"/>
    </location>
</feature>
<evidence type="ECO:0000313" key="9">
    <source>
        <dbReference type="Proteomes" id="UP001200034"/>
    </source>
</evidence>
<dbReference type="Pfam" id="PF04930">
    <property type="entry name" value="FUN14"/>
    <property type="match status" value="1"/>
</dbReference>
<evidence type="ECO:0000313" key="8">
    <source>
        <dbReference type="EMBL" id="KAH8377625.1"/>
    </source>
</evidence>
<sequence>MDILVSATSAMCKQSPYIQIVVGASGGFVVGFTLLKIFKIVAFTTGTTIIVVELALQSNIVTIPWDSIFKSFSTDEERESRSPDRGRLRERQASPEQRYADPLESIKKTVLNSARLCFSFLGGVLIGMGVS</sequence>
<organism evidence="8 9">
    <name type="scientific">Drosophila rubida</name>
    <dbReference type="NCBI Taxonomy" id="30044"/>
    <lineage>
        <taxon>Eukaryota</taxon>
        <taxon>Metazoa</taxon>
        <taxon>Ecdysozoa</taxon>
        <taxon>Arthropoda</taxon>
        <taxon>Hexapoda</taxon>
        <taxon>Insecta</taxon>
        <taxon>Pterygota</taxon>
        <taxon>Neoptera</taxon>
        <taxon>Endopterygota</taxon>
        <taxon>Diptera</taxon>
        <taxon>Brachycera</taxon>
        <taxon>Muscomorpha</taxon>
        <taxon>Ephydroidea</taxon>
        <taxon>Drosophilidae</taxon>
        <taxon>Drosophila</taxon>
    </lineage>
</organism>
<evidence type="ECO:0000256" key="5">
    <source>
        <dbReference type="ARBA" id="ARBA00023136"/>
    </source>
</evidence>
<comment type="caution">
    <text evidence="8">The sequence shown here is derived from an EMBL/GenBank/DDBJ whole genome shotgun (WGS) entry which is preliminary data.</text>
</comment>